<evidence type="ECO:0000313" key="4">
    <source>
        <dbReference type="Proteomes" id="UP000248917"/>
    </source>
</evidence>
<dbReference type="PANTHER" id="PTHR46268:SF6">
    <property type="entry name" value="UNIVERSAL STRESS PROTEIN UP12"/>
    <property type="match status" value="1"/>
</dbReference>
<feature type="domain" description="UspA" evidence="2">
    <location>
        <begin position="8"/>
        <end position="149"/>
    </location>
</feature>
<gene>
    <name evidence="3" type="ORF">CLV31_10488</name>
</gene>
<name>A0A326RU42_9BACT</name>
<accession>A0A326RU42</accession>
<dbReference type="AlphaFoldDB" id="A0A326RU42"/>
<evidence type="ECO:0000259" key="2">
    <source>
        <dbReference type="Pfam" id="PF00582"/>
    </source>
</evidence>
<dbReference type="InterPro" id="IPR014729">
    <property type="entry name" value="Rossmann-like_a/b/a_fold"/>
</dbReference>
<comment type="similarity">
    <text evidence="1">Belongs to the universal stress protein A family.</text>
</comment>
<sequence>MYQTLSPMKTIVVPFDFSEYSLAALQTAQRISVKSGAKIICVTVVPSEVDWDLLPEDAKKKYPDLLEEMEEAKSVIPDYLKQVAPAKAPIEIVVKIGVPYEQILRVIEKSQADLAVLGAYGKGFVEGKFIGSNLQRVIRLATCPVLAVKKAMDGNAFRKIAFASIFNESSKKAFSKMVPFAKLFKASVHLVYVNTPEAFVSSMESEKSMSGFSKGHEELVLHTHVFNHRDIESGIIEFCKSKNIEFAAVVSGNRKGMPAYFVGTTDTLIFKSEMGVLSIKTD</sequence>
<comment type="caution">
    <text evidence="3">The sequence shown here is derived from an EMBL/GenBank/DDBJ whole genome shotgun (WGS) entry which is preliminary data.</text>
</comment>
<reference evidence="3 4" key="1">
    <citation type="submission" date="2018-06" db="EMBL/GenBank/DDBJ databases">
        <title>Genomic Encyclopedia of Archaeal and Bacterial Type Strains, Phase II (KMG-II): from individual species to whole genera.</title>
        <authorList>
            <person name="Goeker M."/>
        </authorList>
    </citation>
    <scope>NUCLEOTIDE SEQUENCE [LARGE SCALE GENOMIC DNA]</scope>
    <source>
        <strain evidence="3 4">T4</strain>
    </source>
</reference>
<dbReference type="SUPFAM" id="SSF52402">
    <property type="entry name" value="Adenine nucleotide alpha hydrolases-like"/>
    <property type="match status" value="2"/>
</dbReference>
<dbReference type="PRINTS" id="PR01438">
    <property type="entry name" value="UNVRSLSTRESS"/>
</dbReference>
<dbReference type="Proteomes" id="UP000248917">
    <property type="component" value="Unassembled WGS sequence"/>
</dbReference>
<dbReference type="CDD" id="cd00293">
    <property type="entry name" value="USP-like"/>
    <property type="match status" value="1"/>
</dbReference>
<dbReference type="InterPro" id="IPR006015">
    <property type="entry name" value="Universal_stress_UspA"/>
</dbReference>
<protein>
    <submittedName>
        <fullName evidence="3">Nucleotide-binding universal stress UspA family protein</fullName>
    </submittedName>
</protein>
<dbReference type="OrthoDB" id="1522603at2"/>
<keyword evidence="4" id="KW-1185">Reference proteome</keyword>
<dbReference type="EMBL" id="QKTX01000004">
    <property type="protein sequence ID" value="PZV84440.1"/>
    <property type="molecule type" value="Genomic_DNA"/>
</dbReference>
<organism evidence="3 4">
    <name type="scientific">Algoriphagus aquaeductus</name>
    <dbReference type="NCBI Taxonomy" id="475299"/>
    <lineage>
        <taxon>Bacteria</taxon>
        <taxon>Pseudomonadati</taxon>
        <taxon>Bacteroidota</taxon>
        <taxon>Cytophagia</taxon>
        <taxon>Cytophagales</taxon>
        <taxon>Cyclobacteriaceae</taxon>
        <taxon>Algoriphagus</taxon>
    </lineage>
</organism>
<evidence type="ECO:0000313" key="3">
    <source>
        <dbReference type="EMBL" id="PZV84440.1"/>
    </source>
</evidence>
<dbReference type="PANTHER" id="PTHR46268">
    <property type="entry name" value="STRESS RESPONSE PROTEIN NHAX"/>
    <property type="match status" value="1"/>
</dbReference>
<dbReference type="InterPro" id="IPR006016">
    <property type="entry name" value="UspA"/>
</dbReference>
<proteinExistence type="inferred from homology"/>
<dbReference type="Pfam" id="PF00582">
    <property type="entry name" value="Usp"/>
    <property type="match status" value="1"/>
</dbReference>
<evidence type="ECO:0000256" key="1">
    <source>
        <dbReference type="ARBA" id="ARBA00008791"/>
    </source>
</evidence>
<dbReference type="Gene3D" id="3.40.50.620">
    <property type="entry name" value="HUPs"/>
    <property type="match status" value="2"/>
</dbReference>